<dbReference type="Pfam" id="PF02424">
    <property type="entry name" value="ApbE"/>
    <property type="match status" value="1"/>
</dbReference>
<dbReference type="AlphaFoldDB" id="A0A0F7KTX1"/>
<proteinExistence type="inferred from homology"/>
<dbReference type="EC" id="2.7.1.180" evidence="1 10"/>
<dbReference type="RefSeq" id="WP_053833425.1">
    <property type="nucleotide sequence ID" value="NZ_CP011452.2"/>
</dbReference>
<dbReference type="PANTHER" id="PTHR30040:SF2">
    <property type="entry name" value="FAD:PROTEIN FMN TRANSFERASE"/>
    <property type="match status" value="1"/>
</dbReference>
<feature type="binding site" evidence="11">
    <location>
        <position position="179"/>
    </location>
    <ligand>
        <name>Mg(2+)</name>
        <dbReference type="ChEBI" id="CHEBI:18420"/>
    </ligand>
</feature>
<evidence type="ECO:0000256" key="8">
    <source>
        <dbReference type="ARBA" id="ARBA00031306"/>
    </source>
</evidence>
<organism evidence="12 13">
    <name type="scientific">Croceibacterium atlanticum</name>
    <dbReference type="NCBI Taxonomy" id="1267766"/>
    <lineage>
        <taxon>Bacteria</taxon>
        <taxon>Pseudomonadati</taxon>
        <taxon>Pseudomonadota</taxon>
        <taxon>Alphaproteobacteria</taxon>
        <taxon>Sphingomonadales</taxon>
        <taxon>Erythrobacteraceae</taxon>
        <taxon>Croceibacterium</taxon>
    </lineage>
</organism>
<evidence type="ECO:0000256" key="6">
    <source>
        <dbReference type="ARBA" id="ARBA00022827"/>
    </source>
</evidence>
<evidence type="ECO:0000256" key="4">
    <source>
        <dbReference type="ARBA" id="ARBA00022679"/>
    </source>
</evidence>
<dbReference type="InterPro" id="IPR003374">
    <property type="entry name" value="ApbE-like_sf"/>
</dbReference>
<dbReference type="Proteomes" id="UP000034392">
    <property type="component" value="Chromosome"/>
</dbReference>
<keyword evidence="6 10" id="KW-0274">FAD</keyword>
<evidence type="ECO:0000256" key="3">
    <source>
        <dbReference type="ARBA" id="ARBA00022630"/>
    </source>
</evidence>
<keyword evidence="3 10" id="KW-0285">Flavoprotein</keyword>
<sequence>MTIQPRPDDEMGDVAELLVPSDLDPDSVCPLPAGRTMSLGGEALGTGWSLTAVVPQGVEDARIEGALQAVFTNICAQMSQWEPDSEISRFNRGESGSRHTISPQFRIVLNHALKVAEKSDGAFDPALGQASEAWGFGAAPTPASAPEQETLNRPYDWTAIAIEGETLVQPGGLQLDLSGIAKGFTVDMGLATLRRHGIEHALLEVGGELGGLGVQAIGLPWWVDVEVPPGSNAPTARVALSGWSIASSGNYRRRREIAGRSWSHTIDPQSGRPLDDAILSVTVLARLCMDADALATAITVLGPAGGLAFAEWNDIPARIVLEKQTLTSTAWRAWLD</sequence>
<keyword evidence="5 10" id="KW-0479">Metal-binding</keyword>
<keyword evidence="7 10" id="KW-0460">Magnesium</keyword>
<keyword evidence="13" id="KW-1185">Reference proteome</keyword>
<dbReference type="EMBL" id="CP011452">
    <property type="protein sequence ID" value="AKH42245.1"/>
    <property type="molecule type" value="Genomic_DNA"/>
</dbReference>
<evidence type="ECO:0000256" key="5">
    <source>
        <dbReference type="ARBA" id="ARBA00022723"/>
    </source>
</evidence>
<dbReference type="PANTHER" id="PTHR30040">
    <property type="entry name" value="THIAMINE BIOSYNTHESIS LIPOPROTEIN APBE"/>
    <property type="match status" value="1"/>
</dbReference>
<reference evidence="12" key="1">
    <citation type="submission" date="2015-05" db="EMBL/GenBank/DDBJ databases">
        <title>The complete genome of Altererythrobacter atlanticus strain 26DY36.</title>
        <authorList>
            <person name="Wu Y.-H."/>
            <person name="Cheng H."/>
            <person name="Wu X.-W."/>
        </authorList>
    </citation>
    <scope>NUCLEOTIDE SEQUENCE [LARGE SCALE GENOMIC DNA]</scope>
    <source>
        <strain evidence="12">26DY36</strain>
    </source>
</reference>
<feature type="binding site" evidence="11">
    <location>
        <position position="292"/>
    </location>
    <ligand>
        <name>Mg(2+)</name>
        <dbReference type="ChEBI" id="CHEBI:18420"/>
    </ligand>
</feature>
<feature type="binding site" evidence="11">
    <location>
        <position position="296"/>
    </location>
    <ligand>
        <name>Mg(2+)</name>
        <dbReference type="ChEBI" id="CHEBI:18420"/>
    </ligand>
</feature>
<evidence type="ECO:0000313" key="13">
    <source>
        <dbReference type="Proteomes" id="UP000034392"/>
    </source>
</evidence>
<dbReference type="PATRIC" id="fig|1267766.3.peg.1209"/>
<dbReference type="KEGG" id="aay:WYH_01200"/>
<name>A0A0F7KTX1_9SPHN</name>
<comment type="similarity">
    <text evidence="10">Belongs to the ApbE family.</text>
</comment>
<gene>
    <name evidence="12" type="primary">apbE</name>
    <name evidence="12" type="ORF">WYH_01200</name>
</gene>
<dbReference type="SUPFAM" id="SSF143631">
    <property type="entry name" value="ApbE-like"/>
    <property type="match status" value="1"/>
</dbReference>
<accession>A0A0F7KTX1</accession>
<evidence type="ECO:0000256" key="9">
    <source>
        <dbReference type="ARBA" id="ARBA00048540"/>
    </source>
</evidence>
<dbReference type="OrthoDB" id="9778595at2"/>
<keyword evidence="12" id="KW-0449">Lipoprotein</keyword>
<evidence type="ECO:0000256" key="2">
    <source>
        <dbReference type="ARBA" id="ARBA00016337"/>
    </source>
</evidence>
<protein>
    <recommendedName>
        <fullName evidence="2 10">FAD:protein FMN transferase</fullName>
        <ecNumber evidence="1 10">2.7.1.180</ecNumber>
    </recommendedName>
    <alternativeName>
        <fullName evidence="8 10">Flavin transferase</fullName>
    </alternativeName>
</protein>
<evidence type="ECO:0000256" key="11">
    <source>
        <dbReference type="PIRSR" id="PIRSR006268-2"/>
    </source>
</evidence>
<evidence type="ECO:0000256" key="7">
    <source>
        <dbReference type="ARBA" id="ARBA00022842"/>
    </source>
</evidence>
<comment type="catalytic activity">
    <reaction evidence="9 10">
        <text>L-threonyl-[protein] + FAD = FMN-L-threonyl-[protein] + AMP + H(+)</text>
        <dbReference type="Rhea" id="RHEA:36847"/>
        <dbReference type="Rhea" id="RHEA-COMP:11060"/>
        <dbReference type="Rhea" id="RHEA-COMP:11061"/>
        <dbReference type="ChEBI" id="CHEBI:15378"/>
        <dbReference type="ChEBI" id="CHEBI:30013"/>
        <dbReference type="ChEBI" id="CHEBI:57692"/>
        <dbReference type="ChEBI" id="CHEBI:74257"/>
        <dbReference type="ChEBI" id="CHEBI:456215"/>
        <dbReference type="EC" id="2.7.1.180"/>
    </reaction>
</comment>
<dbReference type="PIRSF" id="PIRSF006268">
    <property type="entry name" value="ApbE"/>
    <property type="match status" value="1"/>
</dbReference>
<dbReference type="GO" id="GO:0046872">
    <property type="term" value="F:metal ion binding"/>
    <property type="evidence" value="ECO:0007669"/>
    <property type="project" value="UniProtKB-UniRule"/>
</dbReference>
<dbReference type="Gene3D" id="3.10.520.10">
    <property type="entry name" value="ApbE-like domains"/>
    <property type="match status" value="1"/>
</dbReference>
<dbReference type="GO" id="GO:0016740">
    <property type="term" value="F:transferase activity"/>
    <property type="evidence" value="ECO:0007669"/>
    <property type="project" value="UniProtKB-UniRule"/>
</dbReference>
<dbReference type="InterPro" id="IPR024932">
    <property type="entry name" value="ApbE"/>
</dbReference>
<evidence type="ECO:0000313" key="12">
    <source>
        <dbReference type="EMBL" id="AKH42245.1"/>
    </source>
</evidence>
<keyword evidence="4 10" id="KW-0808">Transferase</keyword>
<comment type="cofactor">
    <cofactor evidence="11">
        <name>Mg(2+)</name>
        <dbReference type="ChEBI" id="CHEBI:18420"/>
    </cofactor>
    <cofactor evidence="11">
        <name>Mn(2+)</name>
        <dbReference type="ChEBI" id="CHEBI:29035"/>
    </cofactor>
    <text evidence="11">Magnesium. Can also use manganese.</text>
</comment>
<evidence type="ECO:0000256" key="1">
    <source>
        <dbReference type="ARBA" id="ARBA00011955"/>
    </source>
</evidence>
<dbReference type="STRING" id="1267766.WYH_01200"/>
<evidence type="ECO:0000256" key="10">
    <source>
        <dbReference type="PIRNR" id="PIRNR006268"/>
    </source>
</evidence>